<accession>A0A1V0AA50</accession>
<dbReference type="OrthoDB" id="9768793at2"/>
<dbReference type="RefSeq" id="WP_080043398.1">
    <property type="nucleotide sequence ID" value="NZ_CP017717.1"/>
</dbReference>
<dbReference type="Gene3D" id="3.20.20.100">
    <property type="entry name" value="NADP-dependent oxidoreductase domain"/>
    <property type="match status" value="1"/>
</dbReference>
<dbReference type="InterPro" id="IPR050523">
    <property type="entry name" value="AKR_Detox_Biosynth"/>
</dbReference>
<feature type="domain" description="NADP-dependent oxidoreductase" evidence="2">
    <location>
        <begin position="15"/>
        <end position="311"/>
    </location>
</feature>
<evidence type="ECO:0000313" key="3">
    <source>
        <dbReference type="EMBL" id="AQZ67086.1"/>
    </source>
</evidence>
<dbReference type="SUPFAM" id="SSF51430">
    <property type="entry name" value="NAD(P)-linked oxidoreductase"/>
    <property type="match status" value="1"/>
</dbReference>
<evidence type="ECO:0000256" key="1">
    <source>
        <dbReference type="ARBA" id="ARBA00023002"/>
    </source>
</evidence>
<dbReference type="GO" id="GO:0016491">
    <property type="term" value="F:oxidoreductase activity"/>
    <property type="evidence" value="ECO:0007669"/>
    <property type="project" value="UniProtKB-KW"/>
</dbReference>
<keyword evidence="4" id="KW-1185">Reference proteome</keyword>
<name>A0A1V0AA50_9ACTN</name>
<dbReference type="InterPro" id="IPR036812">
    <property type="entry name" value="NAD(P)_OxRdtase_dom_sf"/>
</dbReference>
<evidence type="ECO:0000313" key="4">
    <source>
        <dbReference type="Proteomes" id="UP000190797"/>
    </source>
</evidence>
<dbReference type="FunFam" id="3.20.20.100:FF:000004">
    <property type="entry name" value="Oxidoreductase, aldo/keto reductase"/>
    <property type="match status" value="1"/>
</dbReference>
<dbReference type="PANTHER" id="PTHR43364">
    <property type="entry name" value="NADH-SPECIFIC METHYLGLYOXAL REDUCTASE-RELATED"/>
    <property type="match status" value="1"/>
</dbReference>
<dbReference type="PANTHER" id="PTHR43364:SF5">
    <property type="entry name" value="REDUCTASE"/>
    <property type="match status" value="1"/>
</dbReference>
<protein>
    <submittedName>
        <fullName evidence="3">Oxidoreductase</fullName>
    </submittedName>
</protein>
<dbReference type="InterPro" id="IPR023210">
    <property type="entry name" value="NADP_OxRdtase_dom"/>
</dbReference>
<dbReference type="CDD" id="cd19087">
    <property type="entry name" value="AKR_AKR12A1_B1_C1"/>
    <property type="match status" value="1"/>
</dbReference>
<gene>
    <name evidence="3" type="ORF">BKM31_41575</name>
</gene>
<proteinExistence type="predicted"/>
<reference evidence="4" key="1">
    <citation type="journal article" date="2017" name="Med. Chem. Commun.">
        <title>Nonomuraea sp. ATCC 55076 harbours the largest actinomycete chromosome to date and the kistamicin biosynthetic gene cluster.</title>
        <authorList>
            <person name="Nazari B."/>
            <person name="Forneris C.C."/>
            <person name="Gibson M.I."/>
            <person name="Moon K."/>
            <person name="Schramma K.R."/>
            <person name="Seyedsayamdost M.R."/>
        </authorList>
    </citation>
    <scope>NUCLEOTIDE SEQUENCE [LARGE SCALE GENOMIC DNA]</scope>
    <source>
        <strain evidence="4">ATCC 55076</strain>
    </source>
</reference>
<dbReference type="Pfam" id="PF00248">
    <property type="entry name" value="Aldo_ket_red"/>
    <property type="match status" value="1"/>
</dbReference>
<sequence length="330" mass="36154">MNYTQLGRSGLSVSRLVLGTMNFGPQTSEADSHTIMDRAHEHGINFFDTADVYGRTPGDGATEEIIGRWFAKGGGRRDRTVLATKLYLPTGDGPNDRFLSALHIRRAAEASLKRLRTDHIDLYQMHHVDRNTPWEEIWEAFGVLRQQGKVLYYGSSNFAGWHIAQAQEAARSRHFLGLVSEQSIYNLMNRWVELEVLPAARHYGLGLIPWSPLHGGVLGGVLRKQRQGGAARGSSGRSAATLAAHRDTIEAYEKLCADLGEDPAHVALAWLLAQDGVTGPIIGPRTAEQLDSSLRALTITLDGDTLARLDTLFPAPAPNGSKPAPEAYAW</sequence>
<dbReference type="GO" id="GO:0005829">
    <property type="term" value="C:cytosol"/>
    <property type="evidence" value="ECO:0007669"/>
    <property type="project" value="UniProtKB-ARBA"/>
</dbReference>
<dbReference type="KEGG" id="noa:BKM31_41575"/>
<dbReference type="Proteomes" id="UP000190797">
    <property type="component" value="Chromosome"/>
</dbReference>
<organism evidence="3 4">
    <name type="scientific">[Actinomadura] parvosata subsp. kistnae</name>
    <dbReference type="NCBI Taxonomy" id="1909395"/>
    <lineage>
        <taxon>Bacteria</taxon>
        <taxon>Bacillati</taxon>
        <taxon>Actinomycetota</taxon>
        <taxon>Actinomycetes</taxon>
        <taxon>Streptosporangiales</taxon>
        <taxon>Streptosporangiaceae</taxon>
        <taxon>Nonomuraea</taxon>
    </lineage>
</organism>
<dbReference type="AlphaFoldDB" id="A0A1V0AA50"/>
<dbReference type="EMBL" id="CP017717">
    <property type="protein sequence ID" value="AQZ67086.1"/>
    <property type="molecule type" value="Genomic_DNA"/>
</dbReference>
<evidence type="ECO:0000259" key="2">
    <source>
        <dbReference type="Pfam" id="PF00248"/>
    </source>
</evidence>
<dbReference type="STRING" id="1909395.BKM31_41575"/>
<keyword evidence="1" id="KW-0560">Oxidoreductase</keyword>